<feature type="region of interest" description="Disordered" evidence="2">
    <location>
        <begin position="1"/>
        <end position="48"/>
    </location>
</feature>
<organism evidence="3 4">
    <name type="scientific">Pleurodeles waltl</name>
    <name type="common">Iberian ribbed newt</name>
    <dbReference type="NCBI Taxonomy" id="8319"/>
    <lineage>
        <taxon>Eukaryota</taxon>
        <taxon>Metazoa</taxon>
        <taxon>Chordata</taxon>
        <taxon>Craniata</taxon>
        <taxon>Vertebrata</taxon>
        <taxon>Euteleostomi</taxon>
        <taxon>Amphibia</taxon>
        <taxon>Batrachia</taxon>
        <taxon>Caudata</taxon>
        <taxon>Salamandroidea</taxon>
        <taxon>Salamandridae</taxon>
        <taxon>Pleurodelinae</taxon>
        <taxon>Pleurodeles</taxon>
    </lineage>
</organism>
<name>A0AAV7ULF1_PLEWA</name>
<evidence type="ECO:0000313" key="4">
    <source>
        <dbReference type="Proteomes" id="UP001066276"/>
    </source>
</evidence>
<evidence type="ECO:0000256" key="1">
    <source>
        <dbReference type="SAM" id="Coils"/>
    </source>
</evidence>
<sequence>MAHQARKDSTIKDLLTKPFVKKSNRAEDDSKEASGPVPATLEGPHKADAPDTWTFIVTLKQELAADVKDIRRNVGELKQRADSLEQACNSLGEEKEEHRRKILTLRNKMADLNYQLPTGKSRKQVEVM</sequence>
<feature type="coiled-coil region" evidence="1">
    <location>
        <begin position="60"/>
        <end position="115"/>
    </location>
</feature>
<evidence type="ECO:0000313" key="3">
    <source>
        <dbReference type="EMBL" id="KAJ1188447.1"/>
    </source>
</evidence>
<keyword evidence="1" id="KW-0175">Coiled coil</keyword>
<feature type="compositionally biased region" description="Basic and acidic residues" evidence="2">
    <location>
        <begin position="1"/>
        <end position="15"/>
    </location>
</feature>
<accession>A0AAV7ULF1</accession>
<keyword evidence="4" id="KW-1185">Reference proteome</keyword>
<dbReference type="Proteomes" id="UP001066276">
    <property type="component" value="Chromosome 3_1"/>
</dbReference>
<evidence type="ECO:0000256" key="2">
    <source>
        <dbReference type="SAM" id="MobiDB-lite"/>
    </source>
</evidence>
<dbReference type="AlphaFoldDB" id="A0AAV7ULF1"/>
<dbReference type="EMBL" id="JANPWB010000005">
    <property type="protein sequence ID" value="KAJ1188447.1"/>
    <property type="molecule type" value="Genomic_DNA"/>
</dbReference>
<gene>
    <name evidence="3" type="ORF">NDU88_005208</name>
</gene>
<proteinExistence type="predicted"/>
<protein>
    <submittedName>
        <fullName evidence="3">Uncharacterized protein</fullName>
    </submittedName>
</protein>
<reference evidence="3" key="1">
    <citation type="journal article" date="2022" name="bioRxiv">
        <title>Sequencing and chromosome-scale assembly of the giantPleurodeles waltlgenome.</title>
        <authorList>
            <person name="Brown T."/>
            <person name="Elewa A."/>
            <person name="Iarovenko S."/>
            <person name="Subramanian E."/>
            <person name="Araus A.J."/>
            <person name="Petzold A."/>
            <person name="Susuki M."/>
            <person name="Suzuki K.-i.T."/>
            <person name="Hayashi T."/>
            <person name="Toyoda A."/>
            <person name="Oliveira C."/>
            <person name="Osipova E."/>
            <person name="Leigh N.D."/>
            <person name="Simon A."/>
            <person name="Yun M.H."/>
        </authorList>
    </citation>
    <scope>NUCLEOTIDE SEQUENCE</scope>
    <source>
        <strain evidence="3">20211129_DDA</strain>
        <tissue evidence="3">Liver</tissue>
    </source>
</reference>
<comment type="caution">
    <text evidence="3">The sequence shown here is derived from an EMBL/GenBank/DDBJ whole genome shotgun (WGS) entry which is preliminary data.</text>
</comment>